<feature type="domain" description="NAC" evidence="7">
    <location>
        <begin position="55"/>
        <end position="198"/>
    </location>
</feature>
<evidence type="ECO:0000256" key="2">
    <source>
        <dbReference type="ARBA" id="ARBA00023125"/>
    </source>
</evidence>
<evidence type="ECO:0000313" key="9">
    <source>
        <dbReference type="Proteomes" id="UP000249390"/>
    </source>
</evidence>
<keyword evidence="9" id="KW-1185">Reference proteome</keyword>
<feature type="compositionally biased region" description="Basic and acidic residues" evidence="5">
    <location>
        <begin position="1"/>
        <end position="10"/>
    </location>
</feature>
<dbReference type="AlphaFoldDB" id="A0A328CXR6"/>
<dbReference type="Gene3D" id="2.170.150.80">
    <property type="entry name" value="NAC domain"/>
    <property type="match status" value="1"/>
</dbReference>
<evidence type="ECO:0000259" key="7">
    <source>
        <dbReference type="PROSITE" id="PS51005"/>
    </source>
</evidence>
<keyword evidence="6" id="KW-0812">Transmembrane</keyword>
<dbReference type="EMBL" id="NQVE01000210">
    <property type="protein sequence ID" value="RAL38267.1"/>
    <property type="molecule type" value="Genomic_DNA"/>
</dbReference>
<evidence type="ECO:0000313" key="8">
    <source>
        <dbReference type="EMBL" id="RAL38267.1"/>
    </source>
</evidence>
<protein>
    <recommendedName>
        <fullName evidence="7">NAC domain-containing protein</fullName>
    </recommendedName>
</protein>
<evidence type="ECO:0000256" key="3">
    <source>
        <dbReference type="ARBA" id="ARBA00023163"/>
    </source>
</evidence>
<dbReference type="SUPFAM" id="SSF101941">
    <property type="entry name" value="NAC domain"/>
    <property type="match status" value="1"/>
</dbReference>
<evidence type="ECO:0000256" key="1">
    <source>
        <dbReference type="ARBA" id="ARBA00023015"/>
    </source>
</evidence>
<evidence type="ECO:0000256" key="6">
    <source>
        <dbReference type="SAM" id="Phobius"/>
    </source>
</evidence>
<dbReference type="InterPro" id="IPR003441">
    <property type="entry name" value="NAC-dom"/>
</dbReference>
<dbReference type="GO" id="GO:0003677">
    <property type="term" value="F:DNA binding"/>
    <property type="evidence" value="ECO:0007669"/>
    <property type="project" value="UniProtKB-KW"/>
</dbReference>
<keyword evidence="3" id="KW-0804">Transcription</keyword>
<accession>A0A328CXR6</accession>
<dbReference type="PANTHER" id="PTHR31744">
    <property type="entry name" value="PROTEIN CUP-SHAPED COTYLEDON 2-RELATED"/>
    <property type="match status" value="1"/>
</dbReference>
<dbReference type="Pfam" id="PF02365">
    <property type="entry name" value="NAM"/>
    <property type="match status" value="1"/>
</dbReference>
<keyword evidence="1" id="KW-0805">Transcription regulation</keyword>
<sequence>MRRMEKRENMAEEGDASEPWGNEEDESGTSNKNDQENINSSSGKLGICLATASSMFPGFRFSPTDEELISYYLKKKLEGSDECVELISEVEIWRHEPWDLPAKSVVQSDNEWFFFSPRGRKYPNGSQSKRATESGYWKATGKNRNVKSGSNVIGTKRTLVFHTGRAPEGQRTEWIMHEYCSCEKGPQESMVVCRLRNNKEFHTNDAPKKSRNQSTADNINYNAYSELENAESVREPCTGDSCSNPCITSINSHLVEQIDSGFDYDQTIDIPSSNHLKDPGNEEEDCFVDIMRDDIIKLDDSFNRPLDSLSANNKKLGPNINPKQPAQALSRHVLPSQGTANRRLRLRRESVAFFEASYRLKNNKTHAKEFSRSNNKQSLTWVVSARLKRLSVYALLLSLLVVILFLSPLQGSHLVKSVRGSLL</sequence>
<proteinExistence type="predicted"/>
<feature type="compositionally biased region" description="Acidic residues" evidence="5">
    <location>
        <begin position="11"/>
        <end position="27"/>
    </location>
</feature>
<keyword evidence="6" id="KW-1133">Transmembrane helix</keyword>
<feature type="compositionally biased region" description="Polar residues" evidence="5">
    <location>
        <begin position="28"/>
        <end position="39"/>
    </location>
</feature>
<evidence type="ECO:0000256" key="4">
    <source>
        <dbReference type="ARBA" id="ARBA00023242"/>
    </source>
</evidence>
<feature type="transmembrane region" description="Helical" evidence="6">
    <location>
        <begin position="390"/>
        <end position="409"/>
    </location>
</feature>
<reference evidence="8 9" key="1">
    <citation type="submission" date="2018-06" db="EMBL/GenBank/DDBJ databases">
        <title>The Genome of Cuscuta australis (Dodder) Provides Insight into the Evolution of Plant Parasitism.</title>
        <authorList>
            <person name="Liu H."/>
        </authorList>
    </citation>
    <scope>NUCLEOTIDE SEQUENCE [LARGE SCALE GENOMIC DNA]</scope>
    <source>
        <strain evidence="9">cv. Yunnan</strain>
        <tissue evidence="8">Vines</tissue>
    </source>
</reference>
<keyword evidence="6" id="KW-0472">Membrane</keyword>
<keyword evidence="4" id="KW-0539">Nucleus</keyword>
<dbReference type="InterPro" id="IPR036093">
    <property type="entry name" value="NAC_dom_sf"/>
</dbReference>
<dbReference type="Proteomes" id="UP000249390">
    <property type="component" value="Unassembled WGS sequence"/>
</dbReference>
<organism evidence="8 9">
    <name type="scientific">Cuscuta australis</name>
    <dbReference type="NCBI Taxonomy" id="267555"/>
    <lineage>
        <taxon>Eukaryota</taxon>
        <taxon>Viridiplantae</taxon>
        <taxon>Streptophyta</taxon>
        <taxon>Embryophyta</taxon>
        <taxon>Tracheophyta</taxon>
        <taxon>Spermatophyta</taxon>
        <taxon>Magnoliopsida</taxon>
        <taxon>eudicotyledons</taxon>
        <taxon>Gunneridae</taxon>
        <taxon>Pentapetalae</taxon>
        <taxon>asterids</taxon>
        <taxon>lamiids</taxon>
        <taxon>Solanales</taxon>
        <taxon>Convolvulaceae</taxon>
        <taxon>Cuscuteae</taxon>
        <taxon>Cuscuta</taxon>
        <taxon>Cuscuta subgen. Grammica</taxon>
        <taxon>Cuscuta sect. Cleistogrammica</taxon>
    </lineage>
</organism>
<evidence type="ECO:0000256" key="5">
    <source>
        <dbReference type="SAM" id="MobiDB-lite"/>
    </source>
</evidence>
<dbReference type="PROSITE" id="PS51005">
    <property type="entry name" value="NAC"/>
    <property type="match status" value="1"/>
</dbReference>
<feature type="region of interest" description="Disordered" evidence="5">
    <location>
        <begin position="1"/>
        <end position="39"/>
    </location>
</feature>
<keyword evidence="2" id="KW-0238">DNA-binding</keyword>
<gene>
    <name evidence="8" type="ORF">DM860_017961</name>
</gene>
<comment type="caution">
    <text evidence="8">The sequence shown here is derived from an EMBL/GenBank/DDBJ whole genome shotgun (WGS) entry which is preliminary data.</text>
</comment>
<dbReference type="PANTHER" id="PTHR31744:SF235">
    <property type="entry name" value="NAC DOMAIN-CONTAINING PROTEIN"/>
    <property type="match status" value="1"/>
</dbReference>
<dbReference type="GO" id="GO:0006355">
    <property type="term" value="P:regulation of DNA-templated transcription"/>
    <property type="evidence" value="ECO:0007669"/>
    <property type="project" value="InterPro"/>
</dbReference>
<name>A0A328CXR6_9ASTE</name>